<organism evidence="2 3">
    <name type="scientific">Marasmius crinis-equi</name>
    <dbReference type="NCBI Taxonomy" id="585013"/>
    <lineage>
        <taxon>Eukaryota</taxon>
        <taxon>Fungi</taxon>
        <taxon>Dikarya</taxon>
        <taxon>Basidiomycota</taxon>
        <taxon>Agaricomycotina</taxon>
        <taxon>Agaricomycetes</taxon>
        <taxon>Agaricomycetidae</taxon>
        <taxon>Agaricales</taxon>
        <taxon>Marasmiineae</taxon>
        <taxon>Marasmiaceae</taxon>
        <taxon>Marasmius</taxon>
    </lineage>
</organism>
<keyword evidence="3" id="KW-1185">Reference proteome</keyword>
<feature type="non-terminal residue" evidence="2">
    <location>
        <position position="162"/>
    </location>
</feature>
<feature type="region of interest" description="Disordered" evidence="1">
    <location>
        <begin position="1"/>
        <end position="77"/>
    </location>
</feature>
<evidence type="ECO:0000313" key="2">
    <source>
        <dbReference type="EMBL" id="KAL0562351.1"/>
    </source>
</evidence>
<sequence length="162" mass="17759">DLEHSYESARDDIADLSKEVSNLTDQIEGRESKRRRLDTASAPGPAPASDDMIVDDEGGPGVNMASRQPVESSTDQATARFTETSGTWVIPNCIDEARSLLSAMKKAVAAEQSGIVWRAGNLLRKAYTKAIGVKESKKNDFHRFIIVEYRSTALYKQDAAKP</sequence>
<evidence type="ECO:0000256" key="1">
    <source>
        <dbReference type="SAM" id="MobiDB-lite"/>
    </source>
</evidence>
<comment type="caution">
    <text evidence="2">The sequence shown here is derived from an EMBL/GenBank/DDBJ whole genome shotgun (WGS) entry which is preliminary data.</text>
</comment>
<feature type="compositionally biased region" description="Low complexity" evidence="1">
    <location>
        <begin position="40"/>
        <end position="49"/>
    </location>
</feature>
<feature type="compositionally biased region" description="Basic and acidic residues" evidence="1">
    <location>
        <begin position="1"/>
        <end position="18"/>
    </location>
</feature>
<feature type="non-terminal residue" evidence="2">
    <location>
        <position position="1"/>
    </location>
</feature>
<feature type="compositionally biased region" description="Polar residues" evidence="1">
    <location>
        <begin position="65"/>
        <end position="77"/>
    </location>
</feature>
<dbReference type="Proteomes" id="UP001465976">
    <property type="component" value="Unassembled WGS sequence"/>
</dbReference>
<proteinExistence type="predicted"/>
<dbReference type="EMBL" id="JBAHYK010006128">
    <property type="protein sequence ID" value="KAL0562351.1"/>
    <property type="molecule type" value="Genomic_DNA"/>
</dbReference>
<reference evidence="2 3" key="1">
    <citation type="submission" date="2024-02" db="EMBL/GenBank/DDBJ databases">
        <title>A draft genome for the cacao thread blight pathogen Marasmius crinis-equi.</title>
        <authorList>
            <person name="Cohen S.P."/>
            <person name="Baruah I.K."/>
            <person name="Amoako-Attah I."/>
            <person name="Bukari Y."/>
            <person name="Meinhardt L.W."/>
            <person name="Bailey B.A."/>
        </authorList>
    </citation>
    <scope>NUCLEOTIDE SEQUENCE [LARGE SCALE GENOMIC DNA]</scope>
    <source>
        <strain evidence="2 3">GH-76</strain>
    </source>
</reference>
<evidence type="ECO:0000313" key="3">
    <source>
        <dbReference type="Proteomes" id="UP001465976"/>
    </source>
</evidence>
<accession>A0ABR3EHJ8</accession>
<protein>
    <submittedName>
        <fullName evidence="2">Uncharacterized protein</fullName>
    </submittedName>
</protein>
<name>A0ABR3EHJ8_9AGAR</name>
<gene>
    <name evidence="2" type="ORF">V5O48_019736</name>
</gene>